<reference evidence="1 2" key="1">
    <citation type="submission" date="2022-01" db="EMBL/GenBank/DDBJ databases">
        <title>Alkalihalobacillus sp. EGI L200015, a novel bacterium isolated from a salt lake sediment.</title>
        <authorList>
            <person name="Gao L."/>
            <person name="Fang B.-Z."/>
            <person name="Li W.-J."/>
        </authorList>
    </citation>
    <scope>NUCLEOTIDE SEQUENCE [LARGE SCALE GENOMIC DNA]</scope>
    <source>
        <strain evidence="1 2">KCTC 12718</strain>
    </source>
</reference>
<protein>
    <submittedName>
        <fullName evidence="1">Sporulation histidine kinase inhibitor Sda</fullName>
    </submittedName>
</protein>
<keyword evidence="1" id="KW-0649">Protein kinase inhibitor</keyword>
<keyword evidence="2" id="KW-1185">Reference proteome</keyword>
<dbReference type="GO" id="GO:0004860">
    <property type="term" value="F:protein kinase inhibitor activity"/>
    <property type="evidence" value="ECO:0007669"/>
    <property type="project" value="UniProtKB-KW"/>
</dbReference>
<dbReference type="EMBL" id="JAKIJS010000001">
    <property type="protein sequence ID" value="MCF6138002.1"/>
    <property type="molecule type" value="Genomic_DNA"/>
</dbReference>
<evidence type="ECO:0000313" key="1">
    <source>
        <dbReference type="EMBL" id="MCF6138002.1"/>
    </source>
</evidence>
<comment type="caution">
    <text evidence="1">The sequence shown here is derived from an EMBL/GenBank/DDBJ whole genome shotgun (WGS) entry which is preliminary data.</text>
</comment>
<gene>
    <name evidence="1" type="ORF">L2716_09730</name>
</gene>
<dbReference type="Proteomes" id="UP001649381">
    <property type="component" value="Unassembled WGS sequence"/>
</dbReference>
<dbReference type="RefSeq" id="WP_236334076.1">
    <property type="nucleotide sequence ID" value="NZ_JAKIJS010000001.1"/>
</dbReference>
<dbReference type="Pfam" id="PF08970">
    <property type="entry name" value="Sda"/>
    <property type="match status" value="1"/>
</dbReference>
<dbReference type="SUPFAM" id="SSF100985">
    <property type="entry name" value="Sporulation inhibitor Sda"/>
    <property type="match status" value="1"/>
</dbReference>
<organism evidence="1 2">
    <name type="scientific">Pseudalkalibacillus berkeleyi</name>
    <dbReference type="NCBI Taxonomy" id="1069813"/>
    <lineage>
        <taxon>Bacteria</taxon>
        <taxon>Bacillati</taxon>
        <taxon>Bacillota</taxon>
        <taxon>Bacilli</taxon>
        <taxon>Bacillales</taxon>
        <taxon>Fictibacillaceae</taxon>
        <taxon>Pseudalkalibacillus</taxon>
    </lineage>
</organism>
<dbReference type="Gene3D" id="1.10.287.1100">
    <property type="entry name" value="Sporulation inhibitor A"/>
    <property type="match status" value="1"/>
</dbReference>
<dbReference type="InterPro" id="IPR015064">
    <property type="entry name" value="Sda"/>
</dbReference>
<dbReference type="InterPro" id="IPR036916">
    <property type="entry name" value="Sda_sf"/>
</dbReference>
<sequence>MENLSDELLIESYHKARELKLSNDFITLIKQEIDRRHLSPKLITTYL</sequence>
<accession>A0ABS9GZ20</accession>
<name>A0ABS9GZ20_9BACL</name>
<proteinExistence type="predicted"/>
<evidence type="ECO:0000313" key="2">
    <source>
        <dbReference type="Proteomes" id="UP001649381"/>
    </source>
</evidence>